<feature type="compositionally biased region" description="Basic and acidic residues" evidence="2">
    <location>
        <begin position="929"/>
        <end position="948"/>
    </location>
</feature>
<evidence type="ECO:0000259" key="3">
    <source>
        <dbReference type="Pfam" id="PF04100"/>
    </source>
</evidence>
<feature type="coiled-coil region" evidence="1">
    <location>
        <begin position="54"/>
        <end position="113"/>
    </location>
</feature>
<dbReference type="OMA" id="YKFAEAK"/>
<sequence length="948" mass="103455">MLNPFSREGEGSLNVTGSSTASADPLDDPNFDPIDYINKKFPNEQSLSKIDHFIGELQEEVKSLDQQILVAVRKQATSSADTQRDLADVQTAIQELFDRIMRMKKKAAESENLVQEICRDIKCLDYGKKNLTTTITALKRLVMLVTALDQLRDAAANRHYRETANLILAIEELSLHFKDLIGVPKIAELLSQKATIFRELQKQLMEDFDTLLDTSQETCPCLPEAAAAVDAMTPDVRRDIVTSFCLRILEPYKKLFQPPEEASTLEMVERRYSWLNRTLREYDDKYASVFPETWAVSCALCEHFCHITRQHLVEVLGACHHTVDPTVLVRVLHKSIEVEEKLAKKFQNTTTDTGLNPFSPSAAGSESQMPPSLQYPDLLADAAKKRADGSVSRTVPRFKGIISECFEAYLGSWVRYEETQLIDSVSRATANDSIIGESDPSMASIRRGASFDRHDGDEEESDMPKYIFSSASEIFSAFKACLRRTTAISTHQTLFDIFQVFKRVLKRYADILTGRITKKVAPLTDEAARTIGSVIGTAEYCDSTLPALSSAIVRTIDEAFTSKVNFDPERDIMWNLKTGAVQSLVTSFETQLEPSFAKMTKTNWVALQEVGDQSSYVTEVGEVMTTQFPLVRANLSLTYYRFFGDKFAQWVVPKFISSIYACKKIGELGAQQLLLDSYSLKTLLLEVPVLAAEGKPVPAGYAKYVIREIGRAETLLKILSSSVEDVESLKTLLEGQGAVATQEEITRILSLKAGAADAAQAAAATDTGSATHPQPRVGAALQSFTVGGLTSGASHMLTQIQPHISQMPLQVPSFNFGGLHAGGSGSAGASAAPSPSVTSSVGILNTTTGASGSTVGERVGQPPSISTTASPPTAALSAGLPGSPQWPRNEAASSSDSEAPQQPQRPAMGRLFGDFQSLGQRLGGQATQDVKKLIGKFTDRDRGAGRPP</sequence>
<evidence type="ECO:0000256" key="2">
    <source>
        <dbReference type="SAM" id="MobiDB-lite"/>
    </source>
</evidence>
<dbReference type="PANTHER" id="PTHR12820:SF0">
    <property type="entry name" value="VACUOLAR PROTEIN SORTING-ASSOCIATED PROTEIN 53 HOMOLOG"/>
    <property type="match status" value="1"/>
</dbReference>
<name>A0A0G4FNI1_VITBC</name>
<feature type="compositionally biased region" description="Polar residues" evidence="2">
    <location>
        <begin position="843"/>
        <end position="854"/>
    </location>
</feature>
<gene>
    <name evidence="4" type="ORF">Vbra_15816</name>
</gene>
<dbReference type="AlphaFoldDB" id="A0A0G4FNI1"/>
<keyword evidence="1" id="KW-0175">Coiled coil</keyword>
<dbReference type="PhylomeDB" id="A0A0G4FNI1"/>
<feature type="compositionally biased region" description="Polar residues" evidence="2">
    <location>
        <begin position="891"/>
        <end position="904"/>
    </location>
</feature>
<dbReference type="OrthoDB" id="10261632at2759"/>
<evidence type="ECO:0000256" key="1">
    <source>
        <dbReference type="SAM" id="Coils"/>
    </source>
</evidence>
<feature type="region of interest" description="Disordered" evidence="2">
    <location>
        <begin position="823"/>
        <end position="948"/>
    </location>
</feature>
<accession>A0A0G4FNI1</accession>
<feature type="domain" description="Vps53 N-terminal" evidence="3">
    <location>
        <begin position="30"/>
        <end position="427"/>
    </location>
</feature>
<evidence type="ECO:0000313" key="5">
    <source>
        <dbReference type="Proteomes" id="UP000041254"/>
    </source>
</evidence>
<organism evidence="4 5">
    <name type="scientific">Vitrella brassicaformis (strain CCMP3155)</name>
    <dbReference type="NCBI Taxonomy" id="1169540"/>
    <lineage>
        <taxon>Eukaryota</taxon>
        <taxon>Sar</taxon>
        <taxon>Alveolata</taxon>
        <taxon>Colpodellida</taxon>
        <taxon>Vitrellaceae</taxon>
        <taxon>Vitrella</taxon>
    </lineage>
</organism>
<proteinExistence type="predicted"/>
<dbReference type="GO" id="GO:0042147">
    <property type="term" value="P:retrograde transport, endosome to Golgi"/>
    <property type="evidence" value="ECO:0007669"/>
    <property type="project" value="InterPro"/>
</dbReference>
<dbReference type="InterPro" id="IPR007234">
    <property type="entry name" value="Vps53_N"/>
</dbReference>
<dbReference type="Pfam" id="PF04100">
    <property type="entry name" value="Vps53_N"/>
    <property type="match status" value="1"/>
</dbReference>
<dbReference type="InParanoid" id="A0A0G4FNI1"/>
<dbReference type="EMBL" id="CDMY01000466">
    <property type="protein sequence ID" value="CEM15586.1"/>
    <property type="molecule type" value="Genomic_DNA"/>
</dbReference>
<feature type="region of interest" description="Disordered" evidence="2">
    <location>
        <begin position="349"/>
        <end position="370"/>
    </location>
</feature>
<protein>
    <recommendedName>
        <fullName evidence="3">Vps53 N-terminal domain-containing protein</fullName>
    </recommendedName>
</protein>
<reference evidence="4 5" key="1">
    <citation type="submission" date="2014-11" db="EMBL/GenBank/DDBJ databases">
        <authorList>
            <person name="Zhu J."/>
            <person name="Qi W."/>
            <person name="Song R."/>
        </authorList>
    </citation>
    <scope>NUCLEOTIDE SEQUENCE [LARGE SCALE GENOMIC DNA]</scope>
</reference>
<dbReference type="InterPro" id="IPR039766">
    <property type="entry name" value="Vps53"/>
</dbReference>
<dbReference type="Proteomes" id="UP000041254">
    <property type="component" value="Unassembled WGS sequence"/>
</dbReference>
<feature type="region of interest" description="Disordered" evidence="2">
    <location>
        <begin position="1"/>
        <end position="29"/>
    </location>
</feature>
<dbReference type="STRING" id="1169540.A0A0G4FNI1"/>
<feature type="compositionally biased region" description="Low complexity" evidence="2">
    <location>
        <begin position="862"/>
        <end position="878"/>
    </location>
</feature>
<dbReference type="GO" id="GO:0000938">
    <property type="term" value="C:GARP complex"/>
    <property type="evidence" value="ECO:0007669"/>
    <property type="project" value="InterPro"/>
</dbReference>
<dbReference type="GO" id="GO:0005829">
    <property type="term" value="C:cytosol"/>
    <property type="evidence" value="ECO:0007669"/>
    <property type="project" value="GOC"/>
</dbReference>
<dbReference type="VEuPathDB" id="CryptoDB:Vbra_15816"/>
<evidence type="ECO:0000313" key="4">
    <source>
        <dbReference type="EMBL" id="CEM15586.1"/>
    </source>
</evidence>
<feature type="compositionally biased region" description="Polar residues" evidence="2">
    <location>
        <begin position="13"/>
        <end position="22"/>
    </location>
</feature>
<keyword evidence="5" id="KW-1185">Reference proteome</keyword>
<feature type="compositionally biased region" description="Low complexity" evidence="2">
    <location>
        <begin position="827"/>
        <end position="842"/>
    </location>
</feature>
<dbReference type="PANTHER" id="PTHR12820">
    <property type="entry name" value="VACUOLAR SORTING PROTEIN 53"/>
    <property type="match status" value="1"/>
</dbReference>